<name>A0A455T232_9CHLR</name>
<dbReference type="GO" id="GO:0003677">
    <property type="term" value="F:DNA binding"/>
    <property type="evidence" value="ECO:0007669"/>
    <property type="project" value="UniProtKB-KW"/>
</dbReference>
<dbReference type="PANTHER" id="PTHR43214">
    <property type="entry name" value="TWO-COMPONENT RESPONSE REGULATOR"/>
    <property type="match status" value="1"/>
</dbReference>
<dbReference type="SUPFAM" id="SSF46894">
    <property type="entry name" value="C-terminal effector domain of the bipartite response regulators"/>
    <property type="match status" value="1"/>
</dbReference>
<organism evidence="6">
    <name type="scientific">Thermogemmatispora argillosa</name>
    <dbReference type="NCBI Taxonomy" id="2045280"/>
    <lineage>
        <taxon>Bacteria</taxon>
        <taxon>Bacillati</taxon>
        <taxon>Chloroflexota</taxon>
        <taxon>Ktedonobacteria</taxon>
        <taxon>Thermogemmatisporales</taxon>
        <taxon>Thermogemmatisporaceae</taxon>
        <taxon>Thermogemmatispora</taxon>
    </lineage>
</organism>
<dbReference type="GO" id="GO:0006355">
    <property type="term" value="P:regulation of DNA-templated transcription"/>
    <property type="evidence" value="ECO:0007669"/>
    <property type="project" value="InterPro"/>
</dbReference>
<dbReference type="AlphaFoldDB" id="A0A455T232"/>
<keyword evidence="2 6" id="KW-0238">DNA-binding</keyword>
<dbReference type="PROSITE" id="PS50110">
    <property type="entry name" value="RESPONSE_REGULATORY"/>
    <property type="match status" value="1"/>
</dbReference>
<dbReference type="InterPro" id="IPR000792">
    <property type="entry name" value="Tscrpt_reg_LuxR_C"/>
</dbReference>
<evidence type="ECO:0000259" key="5">
    <source>
        <dbReference type="PROSITE" id="PS50110"/>
    </source>
</evidence>
<dbReference type="PROSITE" id="PS50043">
    <property type="entry name" value="HTH_LUXR_2"/>
    <property type="match status" value="1"/>
</dbReference>
<evidence type="ECO:0000256" key="2">
    <source>
        <dbReference type="ARBA" id="ARBA00023125"/>
    </source>
</evidence>
<dbReference type="Pfam" id="PF00072">
    <property type="entry name" value="Response_reg"/>
    <property type="match status" value="1"/>
</dbReference>
<keyword evidence="1 3" id="KW-0597">Phosphoprotein</keyword>
<dbReference type="PRINTS" id="PR00038">
    <property type="entry name" value="HTHLUXR"/>
</dbReference>
<accession>A0A455T232</accession>
<evidence type="ECO:0000259" key="4">
    <source>
        <dbReference type="PROSITE" id="PS50043"/>
    </source>
</evidence>
<dbReference type="InterPro" id="IPR016032">
    <property type="entry name" value="Sig_transdc_resp-reg_C-effctor"/>
</dbReference>
<dbReference type="CDD" id="cd17535">
    <property type="entry name" value="REC_NarL-like"/>
    <property type="match status" value="1"/>
</dbReference>
<dbReference type="Pfam" id="PF00196">
    <property type="entry name" value="GerE"/>
    <property type="match status" value="1"/>
</dbReference>
<feature type="modified residue" description="4-aspartylphosphate" evidence="3">
    <location>
        <position position="55"/>
    </location>
</feature>
<dbReference type="PANTHER" id="PTHR43214:SF43">
    <property type="entry name" value="TWO-COMPONENT RESPONSE REGULATOR"/>
    <property type="match status" value="1"/>
</dbReference>
<dbReference type="Gene3D" id="3.40.50.2300">
    <property type="match status" value="1"/>
</dbReference>
<dbReference type="EMBL" id="AP019377">
    <property type="protein sequence ID" value="BBH93900.1"/>
    <property type="molecule type" value="Genomic_DNA"/>
</dbReference>
<feature type="domain" description="HTH luxR-type" evidence="4">
    <location>
        <begin position="158"/>
        <end position="223"/>
    </location>
</feature>
<evidence type="ECO:0000313" key="6">
    <source>
        <dbReference type="EMBL" id="BBH93900.1"/>
    </source>
</evidence>
<reference evidence="6" key="1">
    <citation type="submission" date="2018-12" db="EMBL/GenBank/DDBJ databases">
        <title>Novel natural products biosynthetic potential of the class Ktedonobacteria.</title>
        <authorList>
            <person name="Zheng Y."/>
            <person name="Saitou A."/>
            <person name="Wang C.M."/>
            <person name="Toyoda A."/>
            <person name="Minakuchi Y."/>
            <person name="Sekiguchi Y."/>
            <person name="Ueda K."/>
            <person name="Takano H."/>
            <person name="Sakai Y."/>
            <person name="Yokota A."/>
            <person name="Yabe S."/>
        </authorList>
    </citation>
    <scope>NUCLEOTIDE SEQUENCE</scope>
    <source>
        <strain evidence="6">A3-2</strain>
    </source>
</reference>
<dbReference type="InterPro" id="IPR001789">
    <property type="entry name" value="Sig_transdc_resp-reg_receiver"/>
</dbReference>
<dbReference type="InterPro" id="IPR058245">
    <property type="entry name" value="NreC/VraR/RcsB-like_REC"/>
</dbReference>
<dbReference type="SUPFAM" id="SSF52172">
    <property type="entry name" value="CheY-like"/>
    <property type="match status" value="1"/>
</dbReference>
<sequence length="234" mass="25544">MTIRILLADDHPIVREGLRAVLETQPDFAVVAEAANGLETVARARETQPDVVLLDLEMPVLDGVEAIRRLLELEPKPRVIVFTAFDNDERILHAVRAGASGYLLKGAPREEIFRAVRVTMEGGSLLQPVVASKLLRQVVQQQSASGSAPAQSGEPSSATYPYEPLTERELEVLRLLAQGMPNKEIAARLVISERTAKFHVSSIMNKLGATNRTEAVALAAQRGLITLQGNPSWR</sequence>
<dbReference type="SMART" id="SM00448">
    <property type="entry name" value="REC"/>
    <property type="match status" value="1"/>
</dbReference>
<dbReference type="CDD" id="cd06170">
    <property type="entry name" value="LuxR_C_like"/>
    <property type="match status" value="1"/>
</dbReference>
<proteinExistence type="predicted"/>
<protein>
    <submittedName>
        <fullName evidence="6">DNA-binding response regulator</fullName>
    </submittedName>
</protein>
<gene>
    <name evidence="6" type="ORF">KTA_20990</name>
</gene>
<dbReference type="InterPro" id="IPR039420">
    <property type="entry name" value="WalR-like"/>
</dbReference>
<dbReference type="InterPro" id="IPR011006">
    <property type="entry name" value="CheY-like_superfamily"/>
</dbReference>
<dbReference type="GO" id="GO:0000160">
    <property type="term" value="P:phosphorelay signal transduction system"/>
    <property type="evidence" value="ECO:0007669"/>
    <property type="project" value="InterPro"/>
</dbReference>
<evidence type="ECO:0000256" key="3">
    <source>
        <dbReference type="PROSITE-ProRule" id="PRU00169"/>
    </source>
</evidence>
<feature type="domain" description="Response regulatory" evidence="5">
    <location>
        <begin position="4"/>
        <end position="120"/>
    </location>
</feature>
<evidence type="ECO:0000256" key="1">
    <source>
        <dbReference type="ARBA" id="ARBA00022553"/>
    </source>
</evidence>
<dbReference type="SMART" id="SM00421">
    <property type="entry name" value="HTH_LUXR"/>
    <property type="match status" value="1"/>
</dbReference>